<dbReference type="EMBL" id="JACOOW010000016">
    <property type="protein sequence ID" value="MBC5657959.1"/>
    <property type="molecule type" value="Genomic_DNA"/>
</dbReference>
<evidence type="ECO:0000256" key="3">
    <source>
        <dbReference type="ARBA" id="ARBA00023125"/>
    </source>
</evidence>
<dbReference type="CDD" id="cd05466">
    <property type="entry name" value="PBP2_LTTR_substrate"/>
    <property type="match status" value="1"/>
</dbReference>
<organism evidence="6 7">
    <name type="scientific">Clostridium segne</name>
    <dbReference type="NCBI Taxonomy" id="2763038"/>
    <lineage>
        <taxon>Bacteria</taxon>
        <taxon>Bacillati</taxon>
        <taxon>Bacillota</taxon>
        <taxon>Clostridia</taxon>
        <taxon>Eubacteriales</taxon>
        <taxon>Clostridiaceae</taxon>
        <taxon>Clostridium</taxon>
    </lineage>
</organism>
<dbReference type="SUPFAM" id="SSF53850">
    <property type="entry name" value="Periplasmic binding protein-like II"/>
    <property type="match status" value="1"/>
</dbReference>
<dbReference type="PANTHER" id="PTHR30126:SF40">
    <property type="entry name" value="HTH-TYPE TRANSCRIPTIONAL REGULATOR GLTR"/>
    <property type="match status" value="1"/>
</dbReference>
<keyword evidence="2" id="KW-0805">Transcription regulation</keyword>
<gene>
    <name evidence="6" type="ORF">H8S19_13020</name>
</gene>
<dbReference type="InterPro" id="IPR036388">
    <property type="entry name" value="WH-like_DNA-bd_sf"/>
</dbReference>
<evidence type="ECO:0000256" key="4">
    <source>
        <dbReference type="ARBA" id="ARBA00023163"/>
    </source>
</evidence>
<keyword evidence="3" id="KW-0238">DNA-binding</keyword>
<comment type="similarity">
    <text evidence="1">Belongs to the LysR transcriptional regulatory family.</text>
</comment>
<accession>A0AAW3X663</accession>
<dbReference type="Gene3D" id="3.40.190.290">
    <property type="match status" value="1"/>
</dbReference>
<dbReference type="Proteomes" id="UP000653904">
    <property type="component" value="Unassembled WGS sequence"/>
</dbReference>
<evidence type="ECO:0000256" key="2">
    <source>
        <dbReference type="ARBA" id="ARBA00023015"/>
    </source>
</evidence>
<feature type="domain" description="HTH lysR-type" evidence="5">
    <location>
        <begin position="1"/>
        <end position="58"/>
    </location>
</feature>
<dbReference type="RefSeq" id="WP_186855109.1">
    <property type="nucleotide sequence ID" value="NZ_JACOOW010000016.1"/>
</dbReference>
<keyword evidence="7" id="KW-1185">Reference proteome</keyword>
<dbReference type="GO" id="GO:0000976">
    <property type="term" value="F:transcription cis-regulatory region binding"/>
    <property type="evidence" value="ECO:0007669"/>
    <property type="project" value="TreeGrafter"/>
</dbReference>
<dbReference type="Pfam" id="PF00126">
    <property type="entry name" value="HTH_1"/>
    <property type="match status" value="1"/>
</dbReference>
<proteinExistence type="inferred from homology"/>
<dbReference type="PROSITE" id="PS50931">
    <property type="entry name" value="HTH_LYSR"/>
    <property type="match status" value="1"/>
</dbReference>
<dbReference type="Pfam" id="PF03466">
    <property type="entry name" value="LysR_substrate"/>
    <property type="match status" value="1"/>
</dbReference>
<sequence>MNLQNIEYLIEISNCGSISAAAKRLFVTQPYLSKILRETEKEYGLTIFTRGKSGIVPTESGRLFLDMSRDLIEHANHFKLTFQEYSDSYRLRISSSSCSHANDAFIRMVNSLSDTSFRFFYREMTSLEVIEDIYTNRADVGFIMYPAHKEAEIQDRLMLRHLEFHPLFRSPTQFFCRVGHPILNERENLTPEKLYQYNFVLYPSENTRNRAVESLYNDETLQLINWNLVPQVIYVNSRASLHNLIQRSDYIGIGMIPVREQEENYNIVSFPLPDWMKPEADRCGDFVAAYIHQKSSSLPKAAKAYITFLEQYYGSESGYKEKLELKE</sequence>
<dbReference type="GO" id="GO:0003700">
    <property type="term" value="F:DNA-binding transcription factor activity"/>
    <property type="evidence" value="ECO:0007669"/>
    <property type="project" value="InterPro"/>
</dbReference>
<dbReference type="Gene3D" id="1.10.10.10">
    <property type="entry name" value="Winged helix-like DNA-binding domain superfamily/Winged helix DNA-binding domain"/>
    <property type="match status" value="1"/>
</dbReference>
<dbReference type="PANTHER" id="PTHR30126">
    <property type="entry name" value="HTH-TYPE TRANSCRIPTIONAL REGULATOR"/>
    <property type="match status" value="1"/>
</dbReference>
<evidence type="ECO:0000256" key="1">
    <source>
        <dbReference type="ARBA" id="ARBA00009437"/>
    </source>
</evidence>
<evidence type="ECO:0000259" key="5">
    <source>
        <dbReference type="PROSITE" id="PS50931"/>
    </source>
</evidence>
<evidence type="ECO:0000313" key="7">
    <source>
        <dbReference type="Proteomes" id="UP000653904"/>
    </source>
</evidence>
<keyword evidence="4" id="KW-0804">Transcription</keyword>
<comment type="caution">
    <text evidence="6">The sequence shown here is derived from an EMBL/GenBank/DDBJ whole genome shotgun (WGS) entry which is preliminary data.</text>
</comment>
<dbReference type="InterPro" id="IPR000847">
    <property type="entry name" value="LysR_HTH_N"/>
</dbReference>
<name>A0AAW3X663_9CLOT</name>
<reference evidence="6 7" key="1">
    <citation type="submission" date="2020-08" db="EMBL/GenBank/DDBJ databases">
        <title>Genome public.</title>
        <authorList>
            <person name="Liu C."/>
            <person name="Sun Q."/>
        </authorList>
    </citation>
    <scope>NUCLEOTIDE SEQUENCE [LARGE SCALE GENOMIC DNA]</scope>
    <source>
        <strain evidence="6 7">BX14</strain>
    </source>
</reference>
<dbReference type="InterPro" id="IPR005119">
    <property type="entry name" value="LysR_subst-bd"/>
</dbReference>
<dbReference type="SUPFAM" id="SSF46785">
    <property type="entry name" value="Winged helix' DNA-binding domain"/>
    <property type="match status" value="1"/>
</dbReference>
<dbReference type="AlphaFoldDB" id="A0AAW3X663"/>
<dbReference type="InterPro" id="IPR036390">
    <property type="entry name" value="WH_DNA-bd_sf"/>
</dbReference>
<protein>
    <submittedName>
        <fullName evidence="6">LysR family transcriptional regulator</fullName>
    </submittedName>
</protein>
<evidence type="ECO:0000313" key="6">
    <source>
        <dbReference type="EMBL" id="MBC5657959.1"/>
    </source>
</evidence>